<gene>
    <name evidence="3" type="ORF">LODBEIA_P25650</name>
</gene>
<organism evidence="3 4">
    <name type="scientific">Lodderomyces beijingensis</name>
    <dbReference type="NCBI Taxonomy" id="1775926"/>
    <lineage>
        <taxon>Eukaryota</taxon>
        <taxon>Fungi</taxon>
        <taxon>Dikarya</taxon>
        <taxon>Ascomycota</taxon>
        <taxon>Saccharomycotina</taxon>
        <taxon>Pichiomycetes</taxon>
        <taxon>Debaryomycetaceae</taxon>
        <taxon>Candida/Lodderomyces clade</taxon>
        <taxon>Lodderomyces</taxon>
    </lineage>
</organism>
<sequence>MDSAIFTIERDKKPEYGFVLKYWLILLSSICSVVYTTVLCTGAVIHHWWYKLRGKTRYKPPDPEARNHQYRPRIAYKNIDNMKATPDLRYYLKQLDLDLEEHSVTTPDGFILVLHRIIDPRETQEQRDARSPILMQHGLLSCSGTWIVTGRNSLAYYFHEAGYDVWMGNNRSWFRAQSAVLKSNLYNEEMYWKWGVKELAYYDLPTFINSTIKMKPKHDKLILVGHSQGGLQSFLMLRNPMMDDVHAKVKMFVSLSAAVYPGYLFHTRNFLKILTWMSRTMWKVVFGFCAILRNLCLMRYYMASTWIFAKLSYYMFKFLFGWTNRNWGPNDKIWHFCFIFNMSYVSVELFQFYVAKFNEFGFVGMLQPKRSFLKSENYSAMGLTKDDSLQMFPYRQTWFDANIKSIVPMLVVTGEDDFLVDGHRLTRHMRECEPRYKEGLNIQHISIPTYNHLDVCWAEDVIGTIAYPMQDMLKRLSQTHHAVAASKETVEAKAPHAPPLKQERKLANGDAASHKPRHIKKFVSKSPEPLKATTALEVNNVPKDIDIADISLNNGPENAPIMVKVS</sequence>
<dbReference type="GeneID" id="92207761"/>
<keyword evidence="1" id="KW-0812">Transmembrane</keyword>
<protein>
    <recommendedName>
        <fullName evidence="2">Partial AB-hydrolase lipase domain-containing protein</fullName>
    </recommendedName>
</protein>
<reference evidence="3 4" key="1">
    <citation type="submission" date="2024-03" db="EMBL/GenBank/DDBJ databases">
        <authorList>
            <person name="Brejova B."/>
        </authorList>
    </citation>
    <scope>NUCLEOTIDE SEQUENCE [LARGE SCALE GENOMIC DNA]</scope>
    <source>
        <strain evidence="3 4">CBS 14171</strain>
    </source>
</reference>
<evidence type="ECO:0000313" key="4">
    <source>
        <dbReference type="Proteomes" id="UP001497383"/>
    </source>
</evidence>
<dbReference type="Proteomes" id="UP001497383">
    <property type="component" value="Chromosome 3"/>
</dbReference>
<keyword evidence="1" id="KW-1133">Transmembrane helix</keyword>
<feature type="domain" description="Partial AB-hydrolase lipase" evidence="2">
    <location>
        <begin position="89"/>
        <end position="149"/>
    </location>
</feature>
<evidence type="ECO:0000259" key="2">
    <source>
        <dbReference type="Pfam" id="PF04083"/>
    </source>
</evidence>
<proteinExistence type="predicted"/>
<keyword evidence="1" id="KW-0472">Membrane</keyword>
<feature type="transmembrane region" description="Helical" evidence="1">
    <location>
        <begin position="22"/>
        <end position="49"/>
    </location>
</feature>
<dbReference type="Pfam" id="PF04083">
    <property type="entry name" value="Abhydro_lipase"/>
    <property type="match status" value="1"/>
</dbReference>
<dbReference type="EMBL" id="OZ022407">
    <property type="protein sequence ID" value="CAK9438341.1"/>
    <property type="molecule type" value="Genomic_DNA"/>
</dbReference>
<keyword evidence="4" id="KW-1185">Reference proteome</keyword>
<dbReference type="InterPro" id="IPR006693">
    <property type="entry name" value="AB_hydrolase_lipase"/>
</dbReference>
<dbReference type="RefSeq" id="XP_066829503.1">
    <property type="nucleotide sequence ID" value="XM_066972578.1"/>
</dbReference>
<evidence type="ECO:0000313" key="3">
    <source>
        <dbReference type="EMBL" id="CAK9438341.1"/>
    </source>
</evidence>
<name>A0ABP0ZN60_9ASCO</name>
<dbReference type="SUPFAM" id="SSF53474">
    <property type="entry name" value="alpha/beta-Hydrolases"/>
    <property type="match status" value="1"/>
</dbReference>
<dbReference type="PANTHER" id="PTHR11005">
    <property type="entry name" value="LYSOSOMAL ACID LIPASE-RELATED"/>
    <property type="match status" value="1"/>
</dbReference>
<accession>A0ABP0ZN60</accession>
<feature type="transmembrane region" description="Helical" evidence="1">
    <location>
        <begin position="285"/>
        <end position="309"/>
    </location>
</feature>
<dbReference type="Gene3D" id="3.40.50.1820">
    <property type="entry name" value="alpha/beta hydrolase"/>
    <property type="match status" value="1"/>
</dbReference>
<evidence type="ECO:0000256" key="1">
    <source>
        <dbReference type="SAM" id="Phobius"/>
    </source>
</evidence>
<feature type="transmembrane region" description="Helical" evidence="1">
    <location>
        <begin position="333"/>
        <end position="355"/>
    </location>
</feature>
<dbReference type="InterPro" id="IPR029058">
    <property type="entry name" value="AB_hydrolase_fold"/>
</dbReference>